<dbReference type="FunFam" id="3.10.250.10:FF:000016">
    <property type="entry name" value="Scavenger receptor cysteine-rich protein type 12"/>
    <property type="match status" value="1"/>
</dbReference>
<dbReference type="Pfam" id="PF01607">
    <property type="entry name" value="CBM_14"/>
    <property type="match status" value="2"/>
</dbReference>
<keyword evidence="4" id="KW-0812">Transmembrane</keyword>
<dbReference type="PRINTS" id="PR00258">
    <property type="entry name" value="SPERACTRCPTR"/>
</dbReference>
<keyword evidence="23" id="KW-0675">Receptor</keyword>
<dbReference type="PROSITE" id="PS00420">
    <property type="entry name" value="SRCR_1"/>
    <property type="match status" value="2"/>
</dbReference>
<evidence type="ECO:0000256" key="10">
    <source>
        <dbReference type="ARBA" id="ARBA00023136"/>
    </source>
</evidence>
<dbReference type="SUPFAM" id="SSF57414">
    <property type="entry name" value="Hairpin loop containing domain-like"/>
    <property type="match status" value="1"/>
</dbReference>
<comment type="subcellular location">
    <subcellularLocation>
        <location evidence="1">Membrane</location>
        <topology evidence="1">Single-pass membrane protein</topology>
    </subcellularLocation>
</comment>
<dbReference type="Gene3D" id="4.10.400.10">
    <property type="entry name" value="Low-density Lipoprotein Receptor"/>
    <property type="match status" value="3"/>
</dbReference>
<feature type="domain" description="Chitin-binding type-2" evidence="21">
    <location>
        <begin position="353"/>
        <end position="408"/>
    </location>
</feature>
<dbReference type="CDD" id="cd00190">
    <property type="entry name" value="Tryp_SPc"/>
    <property type="match status" value="1"/>
</dbReference>
<name>A0AAN8WTN2_HALRR</name>
<dbReference type="SUPFAM" id="SSF56487">
    <property type="entry name" value="SRCR-like"/>
    <property type="match status" value="3"/>
</dbReference>
<feature type="non-terminal residue" evidence="23">
    <location>
        <position position="1"/>
    </location>
</feature>
<dbReference type="SMART" id="SM00202">
    <property type="entry name" value="SR"/>
    <property type="match status" value="3"/>
</dbReference>
<dbReference type="InterPro" id="IPR038178">
    <property type="entry name" value="Kringle_sf"/>
</dbReference>
<dbReference type="SMART" id="SM00020">
    <property type="entry name" value="Tryp_SPc"/>
    <property type="match status" value="1"/>
</dbReference>
<dbReference type="PROSITE" id="PS50070">
    <property type="entry name" value="KRINGLE_2"/>
    <property type="match status" value="1"/>
</dbReference>
<feature type="disulfide bond" evidence="15">
    <location>
        <begin position="1186"/>
        <end position="1196"/>
    </location>
</feature>
<dbReference type="GO" id="GO:0008061">
    <property type="term" value="F:chitin binding"/>
    <property type="evidence" value="ECO:0007669"/>
    <property type="project" value="InterPro"/>
</dbReference>
<dbReference type="InterPro" id="IPR016186">
    <property type="entry name" value="C-type_lectin-like/link_sf"/>
</dbReference>
<evidence type="ECO:0000256" key="12">
    <source>
        <dbReference type="ARBA" id="ARBA00023180"/>
    </source>
</evidence>
<dbReference type="SMART" id="SM00494">
    <property type="entry name" value="ChtBD2"/>
    <property type="match status" value="2"/>
</dbReference>
<keyword evidence="2 13" id="KW-0420">Kringle</keyword>
<feature type="domain" description="Kringle" evidence="18">
    <location>
        <begin position="713"/>
        <end position="789"/>
    </location>
</feature>
<dbReference type="InterPro" id="IPR013806">
    <property type="entry name" value="Kringle-like"/>
</dbReference>
<accession>A0AAN8WTN2</accession>
<dbReference type="InterPro" id="IPR036772">
    <property type="entry name" value="SRCR-like_dom_sf"/>
</dbReference>
<evidence type="ECO:0000256" key="5">
    <source>
        <dbReference type="ARBA" id="ARBA00022729"/>
    </source>
</evidence>
<dbReference type="PROSITE" id="PS50287">
    <property type="entry name" value="SRCR_2"/>
    <property type="match status" value="3"/>
</dbReference>
<dbReference type="SMART" id="SM00034">
    <property type="entry name" value="CLECT"/>
    <property type="match status" value="1"/>
</dbReference>
<feature type="disulfide bond" evidence="14">
    <location>
        <begin position="822"/>
        <end position="837"/>
    </location>
</feature>
<evidence type="ECO:0000259" key="17">
    <source>
        <dbReference type="PROSITE" id="PS50041"/>
    </source>
</evidence>
<dbReference type="InterPro" id="IPR016187">
    <property type="entry name" value="CTDL_fold"/>
</dbReference>
<dbReference type="PROSITE" id="PS50041">
    <property type="entry name" value="C_TYPE_LECTIN_2"/>
    <property type="match status" value="1"/>
</dbReference>
<dbReference type="FunFam" id="3.10.250.10:FF:000026">
    <property type="entry name" value="Tequila, isoform D"/>
    <property type="match status" value="1"/>
</dbReference>
<keyword evidence="6" id="KW-0677">Repeat</keyword>
<dbReference type="Pfam" id="PF00051">
    <property type="entry name" value="Kringle"/>
    <property type="match status" value="1"/>
</dbReference>
<dbReference type="InterPro" id="IPR003609">
    <property type="entry name" value="Pan_app"/>
</dbReference>
<evidence type="ECO:0000259" key="21">
    <source>
        <dbReference type="PROSITE" id="PS50940"/>
    </source>
</evidence>
<dbReference type="Pfam" id="PF00089">
    <property type="entry name" value="Trypsin"/>
    <property type="match status" value="1"/>
</dbReference>
<keyword evidence="3" id="KW-0645">Protease</keyword>
<dbReference type="PRINTS" id="PR00018">
    <property type="entry name" value="KRINGLE"/>
</dbReference>
<dbReference type="InterPro" id="IPR001304">
    <property type="entry name" value="C-type_lectin-like"/>
</dbReference>
<feature type="domain" description="Chitin-binding type-2" evidence="21">
    <location>
        <begin position="207"/>
        <end position="262"/>
    </location>
</feature>
<evidence type="ECO:0000259" key="22">
    <source>
        <dbReference type="PROSITE" id="PS50948"/>
    </source>
</evidence>
<dbReference type="PROSITE" id="PS50948">
    <property type="entry name" value="PAN"/>
    <property type="match status" value="1"/>
</dbReference>
<feature type="compositionally biased region" description="Polar residues" evidence="16">
    <location>
        <begin position="94"/>
        <end position="126"/>
    </location>
</feature>
<dbReference type="FunFam" id="3.10.250.10:FF:000011">
    <property type="entry name" value="Scavenger receptor class A member 5"/>
    <property type="match status" value="1"/>
</dbReference>
<feature type="disulfide bond" evidence="15">
    <location>
        <begin position="503"/>
        <end position="513"/>
    </location>
</feature>
<dbReference type="PANTHER" id="PTHR48071:SF27">
    <property type="entry name" value="SCAVENGER RECEPTOR CYSTEINE-RICH TYPE 1 PROTEIN M130-LIKE"/>
    <property type="match status" value="1"/>
</dbReference>
<dbReference type="Gene3D" id="3.10.100.10">
    <property type="entry name" value="Mannose-Binding Protein A, subunit A"/>
    <property type="match status" value="1"/>
</dbReference>
<dbReference type="CDD" id="cd00112">
    <property type="entry name" value="LDLa"/>
    <property type="match status" value="3"/>
</dbReference>
<evidence type="ECO:0000256" key="16">
    <source>
        <dbReference type="SAM" id="MobiDB-lite"/>
    </source>
</evidence>
<feature type="domain" description="SRCR" evidence="20">
    <location>
        <begin position="430"/>
        <end position="533"/>
    </location>
</feature>
<feature type="domain" description="SRCR" evidence="20">
    <location>
        <begin position="1113"/>
        <end position="1217"/>
    </location>
</feature>
<feature type="disulfide bond" evidence="15">
    <location>
        <begin position="1034"/>
        <end position="1044"/>
    </location>
</feature>
<feature type="disulfide bond" evidence="15">
    <location>
        <begin position="1142"/>
        <end position="1206"/>
    </location>
</feature>
<feature type="domain" description="Apple" evidence="22">
    <location>
        <begin position="837"/>
        <end position="918"/>
    </location>
</feature>
<dbReference type="PANTHER" id="PTHR48071">
    <property type="entry name" value="SRCR DOMAIN-CONTAINING PROTEIN"/>
    <property type="match status" value="1"/>
</dbReference>
<evidence type="ECO:0000313" key="23">
    <source>
        <dbReference type="EMBL" id="KAK7066080.1"/>
    </source>
</evidence>
<reference evidence="23 24" key="1">
    <citation type="submission" date="2023-11" db="EMBL/GenBank/DDBJ databases">
        <title>Halocaridina rubra genome assembly.</title>
        <authorList>
            <person name="Smith C."/>
        </authorList>
    </citation>
    <scope>NUCLEOTIDE SEQUENCE [LARGE SCALE GENOMIC DNA]</scope>
    <source>
        <strain evidence="23">EP-1</strain>
        <tissue evidence="23">Whole</tissue>
    </source>
</reference>
<feature type="domain" description="SRCR" evidence="20">
    <location>
        <begin position="964"/>
        <end position="1065"/>
    </location>
</feature>
<feature type="region of interest" description="Disordered" evidence="16">
    <location>
        <begin position="45"/>
        <end position="126"/>
    </location>
</feature>
<dbReference type="Gene3D" id="3.10.250.10">
    <property type="entry name" value="SRCR-like domain"/>
    <property type="match status" value="3"/>
</dbReference>
<evidence type="ECO:0000259" key="19">
    <source>
        <dbReference type="PROSITE" id="PS50240"/>
    </source>
</evidence>
<keyword evidence="11 15" id="KW-1015">Disulfide bond</keyword>
<keyword evidence="10" id="KW-0472">Membrane</keyword>
<evidence type="ECO:0000259" key="18">
    <source>
        <dbReference type="PROSITE" id="PS50070"/>
    </source>
</evidence>
<dbReference type="GO" id="GO:0005576">
    <property type="term" value="C:extracellular region"/>
    <property type="evidence" value="ECO:0007669"/>
    <property type="project" value="InterPro"/>
</dbReference>
<comment type="caution">
    <text evidence="15">Lacks conserved residue(s) required for the propagation of feature annotation.</text>
</comment>
<feature type="disulfide bond" evidence="14">
    <location>
        <begin position="1071"/>
        <end position="1083"/>
    </location>
</feature>
<dbReference type="InterPro" id="IPR002557">
    <property type="entry name" value="Chitin-bd_dom"/>
</dbReference>
<evidence type="ECO:0000256" key="7">
    <source>
        <dbReference type="ARBA" id="ARBA00022801"/>
    </source>
</evidence>
<dbReference type="GO" id="GO:0006508">
    <property type="term" value="P:proteolysis"/>
    <property type="evidence" value="ECO:0007669"/>
    <property type="project" value="UniProtKB-KW"/>
</dbReference>
<dbReference type="InterPro" id="IPR036055">
    <property type="entry name" value="LDL_receptor-like_sf"/>
</dbReference>
<feature type="disulfide bond" evidence="14">
    <location>
        <begin position="803"/>
        <end position="815"/>
    </location>
</feature>
<dbReference type="PROSITE" id="PS01209">
    <property type="entry name" value="LDLRA_1"/>
    <property type="match status" value="3"/>
</dbReference>
<feature type="compositionally biased region" description="Pro residues" evidence="16">
    <location>
        <begin position="282"/>
        <end position="299"/>
    </location>
</feature>
<evidence type="ECO:0000256" key="13">
    <source>
        <dbReference type="PROSITE-ProRule" id="PRU00121"/>
    </source>
</evidence>
<feature type="disulfide bond" evidence="14">
    <location>
        <begin position="941"/>
        <end position="956"/>
    </location>
</feature>
<dbReference type="PROSITE" id="PS00134">
    <property type="entry name" value="TRYPSIN_HIS"/>
    <property type="match status" value="1"/>
</dbReference>
<dbReference type="PROSITE" id="PS50068">
    <property type="entry name" value="LDLRA_2"/>
    <property type="match status" value="3"/>
</dbReference>
<dbReference type="Pfam" id="PF00530">
    <property type="entry name" value="SRCR"/>
    <property type="match status" value="3"/>
</dbReference>
<proteinExistence type="predicted"/>
<keyword evidence="24" id="KW-1185">Reference proteome</keyword>
<dbReference type="FunFam" id="4.10.400.10:FF:000034">
    <property type="entry name" value="Low-density lipoprotein receptor-related protein 2"/>
    <property type="match status" value="1"/>
</dbReference>
<dbReference type="SUPFAM" id="SSF50494">
    <property type="entry name" value="Trypsin-like serine proteases"/>
    <property type="match status" value="1"/>
</dbReference>
<keyword evidence="5" id="KW-0732">Signal</keyword>
<dbReference type="Pfam" id="PF00057">
    <property type="entry name" value="Ldl_recept_a"/>
    <property type="match status" value="3"/>
</dbReference>
<organism evidence="23 24">
    <name type="scientific">Halocaridina rubra</name>
    <name type="common">Hawaiian red shrimp</name>
    <dbReference type="NCBI Taxonomy" id="373956"/>
    <lineage>
        <taxon>Eukaryota</taxon>
        <taxon>Metazoa</taxon>
        <taxon>Ecdysozoa</taxon>
        <taxon>Arthropoda</taxon>
        <taxon>Crustacea</taxon>
        <taxon>Multicrustacea</taxon>
        <taxon>Malacostraca</taxon>
        <taxon>Eumalacostraca</taxon>
        <taxon>Eucarida</taxon>
        <taxon>Decapoda</taxon>
        <taxon>Pleocyemata</taxon>
        <taxon>Caridea</taxon>
        <taxon>Atyoidea</taxon>
        <taxon>Atyidae</taxon>
        <taxon>Halocaridina</taxon>
    </lineage>
</organism>
<feature type="disulfide bond" evidence="14">
    <location>
        <begin position="810"/>
        <end position="828"/>
    </location>
</feature>
<dbReference type="PROSITE" id="PS50940">
    <property type="entry name" value="CHIT_BIND_II"/>
    <property type="match status" value="2"/>
</dbReference>
<dbReference type="PRINTS" id="PR00261">
    <property type="entry name" value="LDLRECEPTOR"/>
</dbReference>
<dbReference type="CDD" id="cd00037">
    <property type="entry name" value="CLECT"/>
    <property type="match status" value="1"/>
</dbReference>
<keyword evidence="9" id="KW-1133">Transmembrane helix</keyword>
<evidence type="ECO:0000256" key="3">
    <source>
        <dbReference type="ARBA" id="ARBA00022670"/>
    </source>
</evidence>
<dbReference type="Gene3D" id="2.170.140.10">
    <property type="entry name" value="Chitin binding domain"/>
    <property type="match status" value="2"/>
</dbReference>
<dbReference type="InterPro" id="IPR000001">
    <property type="entry name" value="Kringle"/>
</dbReference>
<dbReference type="InterPro" id="IPR036508">
    <property type="entry name" value="Chitin-bd_dom_sf"/>
</dbReference>
<sequence>IYFPDYPTPLPKVKERVDLKPIIPSTSARPPIRVFDSRARTRRPNWLASGHAENNRGSWNSRPWTEGDQHGSGVEARNSYQPNSNVNYFPELPSRTQSNVGVSHNPYYNSANNPIQNPLDNSYSNPVQNPTYNQRNIQNSNPSSNWSLRNPISSASNPLFNALGLSQESTSSVTNLFTSLLGSSGTSTGPQRMNSVASGSPLISSSRLSCPAPNGIFPYSQDCSKFLNCANGRPHIQSCGPGTLFNSDIGTCDWSYNVRCTQVAQEAAQSRSSVLSSQAFPRPSPHATAPPPTNSPLPYPISSIGGKVAGAVDKVLNLGERVESLLEEVDWTYQRAKDKGKRLLNKLGISGSVNLCLKPEGQFPYPKDCAKFVNCWRGKPSLQSCAQGTKFNAMKGVCDFPSKVVCPKSKTAPQSSSVNYVVPPPSGQEIRLRGGNFPWAGYVQVKTERGWRSVTDTRSGWTRADASVVCRSLGFTRGAESAHQGRTFGLPPKLMPEYREVECQGEESNLQQCRLEKGTQEDVARNVAGVRCIKNWVSECGVGGVRWGQKCYFAHVHSQVTHAQAREACAQNNARLLSITSQEENNFISELLDSVGGDIGGFHTGGVRTQVFGETFWLWQNTTTQPSTKLSFTKWWPGWNVSSSTGEANSQPNTAKSFSGDTITQCIILKDYFMVDAVEEDSTTAPAEYFFWQLTNCAKRLHYVCETEKKDVGCIENRGETYQGTASTTIRGEQCMSWALPQVQDKVKHLTINLQNPLVGNHCANPDGDDLPWCYTSDQTVDFCDIPRCPQRETTAAIAEHHCAADKFTCTNGACILQEWQCDGQMDCEDGSDEEGCKDYSRDFVKHLNQHLAGSEVEKWLYTIKTTCAARCAQAKSFTCMSFNYQAVTETCILSDSTVGRAGGLVAEQGWEYYEKKSANVNCSQLYVCDDGKCLERNQVCNGRRDCKNGEDEEQCDGRINFEIRLVNGSSEYEGRVEVQAFGRWGPVCDDMWGLPEGDVVCNHLGFNLGARDVYFNSHFGSGNGQYLMDDLNCNGDETTLAHCDFAGWGEHDCQHLEAAGVTCFRPGDNCGRDQWRCQNGRCVELGYLCDTVDDCKDNSDEDRHMCQAPLEVRLVNGANSGQGVSAGRVELRYLGVWGTVCDDDFGLEEGHVLCRMLGWKGASHVYKNNSFGSGTGRVWLDDLRCLGYESSVSDCQHLPWGQNNCDHTENVGLQCSNTPASVTVGSFANEFPIESSAGSVPLPTTCGRRAIEDNPNTPILEKPKIVSGHTPPPGAHPWMVSIFLRTKTGPAQWCGGAVFSEDYILTAAHCVNKYPASTYIIRIGDFRVDEPEEEEQEFRVASLAMHHQFDKGPYLNNDVAIMKVKRKRGKGIQFGKFVQPLCLVPPRWTYNPYLNCTVAGWGSLGVTLERSKILQSALLPSYQREFAELITSTGQLD</sequence>
<dbReference type="InterPro" id="IPR023415">
    <property type="entry name" value="LDLR_class-A_CS"/>
</dbReference>
<evidence type="ECO:0000256" key="2">
    <source>
        <dbReference type="ARBA" id="ARBA00022572"/>
    </source>
</evidence>
<dbReference type="InterPro" id="IPR002172">
    <property type="entry name" value="LDrepeatLR_classA_rpt"/>
</dbReference>
<evidence type="ECO:0000313" key="24">
    <source>
        <dbReference type="Proteomes" id="UP001381693"/>
    </source>
</evidence>
<feature type="domain" description="C-type lectin" evidence="17">
    <location>
        <begin position="547"/>
        <end position="706"/>
    </location>
</feature>
<evidence type="ECO:0000256" key="11">
    <source>
        <dbReference type="ARBA" id="ARBA00023157"/>
    </source>
</evidence>
<dbReference type="SUPFAM" id="SSF56436">
    <property type="entry name" value="C-type lectin-like"/>
    <property type="match status" value="1"/>
</dbReference>
<evidence type="ECO:0000256" key="6">
    <source>
        <dbReference type="ARBA" id="ARBA00022737"/>
    </source>
</evidence>
<dbReference type="GO" id="GO:0016020">
    <property type="term" value="C:membrane"/>
    <property type="evidence" value="ECO:0007669"/>
    <property type="project" value="UniProtKB-SubCell"/>
</dbReference>
<dbReference type="SMART" id="SM00473">
    <property type="entry name" value="PAN_AP"/>
    <property type="match status" value="1"/>
</dbReference>
<dbReference type="CDD" id="cd00108">
    <property type="entry name" value="KR"/>
    <property type="match status" value="1"/>
</dbReference>
<evidence type="ECO:0000256" key="15">
    <source>
        <dbReference type="PROSITE-ProRule" id="PRU00196"/>
    </source>
</evidence>
<keyword evidence="7" id="KW-0378">Hydrolase</keyword>
<protein>
    <submittedName>
        <fullName evidence="23">Scavenger receptor Cys-rich</fullName>
    </submittedName>
</protein>
<dbReference type="SUPFAM" id="SSF57440">
    <property type="entry name" value="Kringle-like"/>
    <property type="match status" value="1"/>
</dbReference>
<dbReference type="InterPro" id="IPR001190">
    <property type="entry name" value="SRCR"/>
</dbReference>
<dbReference type="Gene3D" id="2.40.20.10">
    <property type="entry name" value="Plasminogen Kringle 4"/>
    <property type="match status" value="1"/>
</dbReference>
<dbReference type="InterPro" id="IPR009003">
    <property type="entry name" value="Peptidase_S1_PA"/>
</dbReference>
<dbReference type="SUPFAM" id="SSF57424">
    <property type="entry name" value="LDL receptor-like module"/>
    <property type="match status" value="3"/>
</dbReference>
<feature type="disulfide bond" evidence="14">
    <location>
        <begin position="929"/>
        <end position="947"/>
    </location>
</feature>
<dbReference type="SUPFAM" id="SSF57625">
    <property type="entry name" value="Invertebrate chitin-binding proteins"/>
    <property type="match status" value="2"/>
</dbReference>
<dbReference type="Pfam" id="PF00024">
    <property type="entry name" value="PAN_1"/>
    <property type="match status" value="1"/>
</dbReference>
<evidence type="ECO:0000256" key="9">
    <source>
        <dbReference type="ARBA" id="ARBA00022989"/>
    </source>
</evidence>
<feature type="region of interest" description="Disordered" evidence="16">
    <location>
        <begin position="274"/>
        <end position="300"/>
    </location>
</feature>
<dbReference type="EMBL" id="JAXCGZ010019457">
    <property type="protein sequence ID" value="KAK7066080.1"/>
    <property type="molecule type" value="Genomic_DNA"/>
</dbReference>
<gene>
    <name evidence="23" type="primary">SCRASP1</name>
    <name evidence="23" type="ORF">SK128_015538</name>
</gene>
<evidence type="ECO:0000256" key="14">
    <source>
        <dbReference type="PROSITE-ProRule" id="PRU00124"/>
    </source>
</evidence>
<keyword evidence="12" id="KW-0325">Glycoprotein</keyword>
<dbReference type="GO" id="GO:0004252">
    <property type="term" value="F:serine-type endopeptidase activity"/>
    <property type="evidence" value="ECO:0007669"/>
    <property type="project" value="InterPro"/>
</dbReference>
<dbReference type="SMART" id="SM00192">
    <property type="entry name" value="LDLa"/>
    <property type="match status" value="3"/>
</dbReference>
<dbReference type="FunFam" id="2.40.10.10:FF:000068">
    <property type="entry name" value="transmembrane protease serine 2"/>
    <property type="match status" value="1"/>
</dbReference>
<feature type="disulfide bond" evidence="15">
    <location>
        <begin position="1155"/>
        <end position="1216"/>
    </location>
</feature>
<evidence type="ECO:0000256" key="4">
    <source>
        <dbReference type="ARBA" id="ARBA00022692"/>
    </source>
</evidence>
<comment type="caution">
    <text evidence="23">The sequence shown here is derived from an EMBL/GenBank/DDBJ whole genome shotgun (WGS) entry which is preliminary data.</text>
</comment>
<dbReference type="SMART" id="SM00130">
    <property type="entry name" value="KR"/>
    <property type="match status" value="1"/>
</dbReference>
<dbReference type="InterPro" id="IPR043504">
    <property type="entry name" value="Peptidase_S1_PA_chymotrypsin"/>
</dbReference>
<dbReference type="Proteomes" id="UP001381693">
    <property type="component" value="Unassembled WGS sequence"/>
</dbReference>
<keyword evidence="8" id="KW-0720">Serine protease</keyword>
<dbReference type="InterPro" id="IPR001254">
    <property type="entry name" value="Trypsin_dom"/>
</dbReference>
<dbReference type="CDD" id="cd01099">
    <property type="entry name" value="PAN_AP_HGF"/>
    <property type="match status" value="1"/>
</dbReference>
<feature type="compositionally biased region" description="Polar residues" evidence="16">
    <location>
        <begin position="78"/>
        <end position="87"/>
    </location>
</feature>
<evidence type="ECO:0000259" key="20">
    <source>
        <dbReference type="PROSITE" id="PS50287"/>
    </source>
</evidence>
<dbReference type="Gene3D" id="2.40.10.10">
    <property type="entry name" value="Trypsin-like serine proteases"/>
    <property type="match status" value="1"/>
</dbReference>
<dbReference type="PROSITE" id="PS50240">
    <property type="entry name" value="TRYPSIN_DOM"/>
    <property type="match status" value="1"/>
</dbReference>
<evidence type="ECO:0000256" key="8">
    <source>
        <dbReference type="ARBA" id="ARBA00022825"/>
    </source>
</evidence>
<dbReference type="Pfam" id="PF00059">
    <property type="entry name" value="Lectin_C"/>
    <property type="match status" value="1"/>
</dbReference>
<feature type="disulfide bond" evidence="14">
    <location>
        <begin position="1078"/>
        <end position="1096"/>
    </location>
</feature>
<feature type="domain" description="Peptidase S1" evidence="19">
    <location>
        <begin position="1266"/>
        <end position="1438"/>
    </location>
</feature>
<feature type="disulfide bond" evidence="13">
    <location>
        <begin position="735"/>
        <end position="774"/>
    </location>
</feature>
<evidence type="ECO:0000256" key="1">
    <source>
        <dbReference type="ARBA" id="ARBA00004167"/>
    </source>
</evidence>
<dbReference type="InterPro" id="IPR018114">
    <property type="entry name" value="TRYPSIN_HIS"/>
</dbReference>
<dbReference type="Gene3D" id="3.50.4.10">
    <property type="entry name" value="Hepatocyte Growth Factor"/>
    <property type="match status" value="1"/>
</dbReference>